<dbReference type="AlphaFoldDB" id="A0A0L6VJT8"/>
<name>A0A0L6VJT8_9BASI</name>
<comment type="caution">
    <text evidence="2">The sequence shown here is derived from an EMBL/GenBank/DDBJ whole genome shotgun (WGS) entry which is preliminary data.</text>
</comment>
<keyword evidence="3" id="KW-1185">Reference proteome</keyword>
<dbReference type="EMBL" id="LAVV01005132">
    <property type="protein sequence ID" value="KNZ61028.1"/>
    <property type="molecule type" value="Genomic_DNA"/>
</dbReference>
<evidence type="ECO:0000313" key="2">
    <source>
        <dbReference type="EMBL" id="KNZ61028.1"/>
    </source>
</evidence>
<gene>
    <name evidence="2" type="ORF">VP01_1461g6</name>
</gene>
<dbReference type="Proteomes" id="UP000037035">
    <property type="component" value="Unassembled WGS sequence"/>
</dbReference>
<dbReference type="VEuPathDB" id="FungiDB:VP01_1461g6"/>
<feature type="region of interest" description="Disordered" evidence="1">
    <location>
        <begin position="137"/>
        <end position="156"/>
    </location>
</feature>
<accession>A0A0L6VJT8</accession>
<evidence type="ECO:0000256" key="1">
    <source>
        <dbReference type="SAM" id="MobiDB-lite"/>
    </source>
</evidence>
<feature type="compositionally biased region" description="Basic and acidic residues" evidence="1">
    <location>
        <begin position="139"/>
        <end position="156"/>
    </location>
</feature>
<evidence type="ECO:0000313" key="3">
    <source>
        <dbReference type="Proteomes" id="UP000037035"/>
    </source>
</evidence>
<sequence length="174" mass="18907">MGILVDGHLGSWKGAGSSGSNKAKKKSWGQVNSSHKIPLVVAVEVTSFKDFQMQFILACNSHFPGAGAVITKGLKSIPPFIHRYGSIARACEIGQTKVSLTLRMENPAKLAKQAEMEDLLAAQVMCDKAVNNSVVEQSKAVDSDSEGKDSDKLDPRKWDNINIHMKKNCVPLTR</sequence>
<organism evidence="2 3">
    <name type="scientific">Puccinia sorghi</name>
    <dbReference type="NCBI Taxonomy" id="27349"/>
    <lineage>
        <taxon>Eukaryota</taxon>
        <taxon>Fungi</taxon>
        <taxon>Dikarya</taxon>
        <taxon>Basidiomycota</taxon>
        <taxon>Pucciniomycotina</taxon>
        <taxon>Pucciniomycetes</taxon>
        <taxon>Pucciniales</taxon>
        <taxon>Pucciniaceae</taxon>
        <taxon>Puccinia</taxon>
    </lineage>
</organism>
<reference evidence="2 3" key="1">
    <citation type="submission" date="2015-08" db="EMBL/GenBank/DDBJ databases">
        <title>Next Generation Sequencing and Analysis of the Genome of Puccinia sorghi L Schw, the Causal Agent of Maize Common Rust.</title>
        <authorList>
            <person name="Rochi L."/>
            <person name="Burguener G."/>
            <person name="Darino M."/>
            <person name="Turjanski A."/>
            <person name="Kreff E."/>
            <person name="Dieguez M.J."/>
            <person name="Sacco F."/>
        </authorList>
    </citation>
    <scope>NUCLEOTIDE SEQUENCE [LARGE SCALE GENOMIC DNA]</scope>
    <source>
        <strain evidence="2 3">RO10H11247</strain>
    </source>
</reference>
<proteinExistence type="predicted"/>
<protein>
    <submittedName>
        <fullName evidence="2">Uncharacterized protein</fullName>
    </submittedName>
</protein>